<feature type="transmembrane region" description="Helical" evidence="1">
    <location>
        <begin position="37"/>
        <end position="54"/>
    </location>
</feature>
<evidence type="ECO:0000256" key="1">
    <source>
        <dbReference type="SAM" id="Phobius"/>
    </source>
</evidence>
<accession>A0AAV0B9F0</accession>
<evidence type="ECO:0000313" key="2">
    <source>
        <dbReference type="EMBL" id="CAH7682745.1"/>
    </source>
</evidence>
<proteinExistence type="predicted"/>
<name>A0AAV0B9F0_PHAPC</name>
<evidence type="ECO:0000313" key="3">
    <source>
        <dbReference type="Proteomes" id="UP001153365"/>
    </source>
</evidence>
<protein>
    <submittedName>
        <fullName evidence="2">Uncharacterized protein</fullName>
    </submittedName>
</protein>
<dbReference type="EMBL" id="CALTRL010004262">
    <property type="protein sequence ID" value="CAH7682745.1"/>
    <property type="molecule type" value="Genomic_DNA"/>
</dbReference>
<dbReference type="AlphaFoldDB" id="A0AAV0B9F0"/>
<reference evidence="2" key="1">
    <citation type="submission" date="2022-06" db="EMBL/GenBank/DDBJ databases">
        <authorList>
            <consortium name="SYNGENTA / RWTH Aachen University"/>
        </authorList>
    </citation>
    <scope>NUCLEOTIDE SEQUENCE</scope>
</reference>
<comment type="caution">
    <text evidence="2">The sequence shown here is derived from an EMBL/GenBank/DDBJ whole genome shotgun (WGS) entry which is preliminary data.</text>
</comment>
<keyword evidence="1" id="KW-0812">Transmembrane</keyword>
<sequence>IATPIDTTILIITILFAGATISHGVGGCPSCFSLSDGVSLLAFGVLCCLCFLSPPQLGPRQAFRGPYLVAFHTFVVDPSLGRNRNSYCGNPCLLQNTSLA</sequence>
<keyword evidence="1" id="KW-1133">Transmembrane helix</keyword>
<keyword evidence="3" id="KW-1185">Reference proteome</keyword>
<dbReference type="Proteomes" id="UP001153365">
    <property type="component" value="Unassembled WGS sequence"/>
</dbReference>
<feature type="non-terminal residue" evidence="2">
    <location>
        <position position="1"/>
    </location>
</feature>
<gene>
    <name evidence="2" type="ORF">PPACK8108_LOCUS15820</name>
</gene>
<keyword evidence="1" id="KW-0472">Membrane</keyword>
<organism evidence="2 3">
    <name type="scientific">Phakopsora pachyrhizi</name>
    <name type="common">Asian soybean rust disease fungus</name>
    <dbReference type="NCBI Taxonomy" id="170000"/>
    <lineage>
        <taxon>Eukaryota</taxon>
        <taxon>Fungi</taxon>
        <taxon>Dikarya</taxon>
        <taxon>Basidiomycota</taxon>
        <taxon>Pucciniomycotina</taxon>
        <taxon>Pucciniomycetes</taxon>
        <taxon>Pucciniales</taxon>
        <taxon>Phakopsoraceae</taxon>
        <taxon>Phakopsora</taxon>
    </lineage>
</organism>